<protein>
    <recommendedName>
        <fullName evidence="3">SEC-C motif-containing protein</fullName>
    </recommendedName>
</protein>
<reference evidence="1 2" key="1">
    <citation type="journal article" date="2020" name="Nature">
        <title>Bacterial chemolithoautotrophy via manganese oxidation.</title>
        <authorList>
            <person name="Yu H."/>
            <person name="Leadbetter J.R."/>
        </authorList>
    </citation>
    <scope>NUCLEOTIDE SEQUENCE [LARGE SCALE GENOMIC DNA]</scope>
    <source>
        <strain evidence="1 2">RBP-1</strain>
    </source>
</reference>
<comment type="caution">
    <text evidence="1">The sequence shown here is derived from an EMBL/GenBank/DDBJ whole genome shotgun (WGS) entry which is preliminary data.</text>
</comment>
<dbReference type="SUPFAM" id="SSF103642">
    <property type="entry name" value="Sec-C motif"/>
    <property type="match status" value="1"/>
</dbReference>
<dbReference type="PANTHER" id="PTHR33747:SF1">
    <property type="entry name" value="ADENYLATE CYCLASE-ASSOCIATED CAP C-TERMINAL DOMAIN-CONTAINING PROTEIN"/>
    <property type="match status" value="1"/>
</dbReference>
<gene>
    <name evidence="1" type="ORF">RAMLITH_07420</name>
</gene>
<evidence type="ECO:0000313" key="2">
    <source>
        <dbReference type="Proteomes" id="UP000521868"/>
    </source>
</evidence>
<dbReference type="Gene3D" id="3.10.450.50">
    <property type="match status" value="1"/>
</dbReference>
<name>A0A7X6I614_9BURK</name>
<dbReference type="EMBL" id="VTOX01000002">
    <property type="protein sequence ID" value="NKE65649.1"/>
    <property type="molecule type" value="Genomic_DNA"/>
</dbReference>
<proteinExistence type="predicted"/>
<organism evidence="1 2">
    <name type="scientific">Ramlibacter lithotrophicus</name>
    <dbReference type="NCBI Taxonomy" id="2606681"/>
    <lineage>
        <taxon>Bacteria</taxon>
        <taxon>Pseudomonadati</taxon>
        <taxon>Pseudomonadota</taxon>
        <taxon>Betaproteobacteria</taxon>
        <taxon>Burkholderiales</taxon>
        <taxon>Comamonadaceae</taxon>
        <taxon>Ramlibacter</taxon>
    </lineage>
</organism>
<dbReference type="Pfam" id="PF02810">
    <property type="entry name" value="SEC-C"/>
    <property type="match status" value="1"/>
</dbReference>
<keyword evidence="2" id="KW-1185">Reference proteome</keyword>
<dbReference type="Proteomes" id="UP000521868">
    <property type="component" value="Unassembled WGS sequence"/>
</dbReference>
<accession>A0A7X6I614</accession>
<evidence type="ECO:0008006" key="3">
    <source>
        <dbReference type="Google" id="ProtNLM"/>
    </source>
</evidence>
<sequence length="214" mass="23810">MAMLQDDLAADLDLSMSVRRDGVIGPWSPPGILTKFAGTRFGNLLEQLEGKADEGLVDMGMLLMTIGEETCRSIDERLGIITQMSRRDGRRHDFTIGVGSAREGVTFHCNPAPKDEDRDVMAAYCYGRKYVQKADRWFGLSIDPAGQLQFGLALDFPWEHSPDMEARTASMRRKSHVSLAPPVVRPVRTEPKIGRNDLCTCGSGKKYKRCCLNT</sequence>
<dbReference type="PANTHER" id="PTHR33747">
    <property type="entry name" value="UPF0225 PROTEIN SCO1677"/>
    <property type="match status" value="1"/>
</dbReference>
<dbReference type="InterPro" id="IPR004027">
    <property type="entry name" value="SEC_C_motif"/>
</dbReference>
<evidence type="ECO:0000313" key="1">
    <source>
        <dbReference type="EMBL" id="NKE65649.1"/>
    </source>
</evidence>
<dbReference type="AlphaFoldDB" id="A0A7X6I614"/>